<reference evidence="1 2" key="1">
    <citation type="journal article" date="2003" name="Int. J. Syst. Evol. Microbiol.">
        <title>Bacillus nealsonii sp. nov., isolated from a spacecraft-assembly facility, whose spores are gamma-radiation resistant.</title>
        <authorList>
            <person name="Venkateswaran K."/>
            <person name="Kempf M."/>
            <person name="Chen F."/>
            <person name="Satomi M."/>
            <person name="Nicholson W."/>
            <person name="Kern R."/>
        </authorList>
    </citation>
    <scope>NUCLEOTIDE SEQUENCE [LARGE SCALE GENOMIC DNA]</scope>
    <source>
        <strain evidence="1 2">FO-92</strain>
    </source>
</reference>
<dbReference type="Gene3D" id="2.40.50.100">
    <property type="match status" value="1"/>
</dbReference>
<dbReference type="Proteomes" id="UP000233375">
    <property type="component" value="Unassembled WGS sequence"/>
</dbReference>
<dbReference type="RefSeq" id="WP_101176725.1">
    <property type="nucleotide sequence ID" value="NZ_PISE01000016.1"/>
</dbReference>
<dbReference type="InterPro" id="IPR011053">
    <property type="entry name" value="Single_hybrid_motif"/>
</dbReference>
<protein>
    <recommendedName>
        <fullName evidence="3">Lipoyl-binding domain-containing protein</fullName>
    </recommendedName>
</protein>
<dbReference type="AlphaFoldDB" id="A0A2N0Z3H5"/>
<dbReference type="EMBL" id="PISE01000016">
    <property type="protein sequence ID" value="PKG24062.1"/>
    <property type="molecule type" value="Genomic_DNA"/>
</dbReference>
<organism evidence="1 2">
    <name type="scientific">Niallia nealsonii</name>
    <dbReference type="NCBI Taxonomy" id="115979"/>
    <lineage>
        <taxon>Bacteria</taxon>
        <taxon>Bacillati</taxon>
        <taxon>Bacillota</taxon>
        <taxon>Bacilli</taxon>
        <taxon>Bacillales</taxon>
        <taxon>Bacillaceae</taxon>
        <taxon>Niallia</taxon>
    </lineage>
</organism>
<dbReference type="OrthoDB" id="2639611at2"/>
<evidence type="ECO:0008006" key="3">
    <source>
        <dbReference type="Google" id="ProtNLM"/>
    </source>
</evidence>
<name>A0A2N0Z3H5_9BACI</name>
<accession>A0A2N0Z3H5</accession>
<gene>
    <name evidence="1" type="ORF">CWS01_08295</name>
</gene>
<keyword evidence="2" id="KW-1185">Reference proteome</keyword>
<sequence length="99" mass="11080">MIETIVKSSQSPYYEISKEDQLILSPVEGIVEHVFIQEKSYFYEWEPILTIKTANQEIQEISVPFSGSVVALLVKSGDKISINTKLASLQDDLLVTGCD</sequence>
<comment type="caution">
    <text evidence="1">The sequence shown here is derived from an EMBL/GenBank/DDBJ whole genome shotgun (WGS) entry which is preliminary data.</text>
</comment>
<proteinExistence type="predicted"/>
<evidence type="ECO:0000313" key="2">
    <source>
        <dbReference type="Proteomes" id="UP000233375"/>
    </source>
</evidence>
<dbReference type="SUPFAM" id="SSF51230">
    <property type="entry name" value="Single hybrid motif"/>
    <property type="match status" value="1"/>
</dbReference>
<evidence type="ECO:0000313" key="1">
    <source>
        <dbReference type="EMBL" id="PKG24062.1"/>
    </source>
</evidence>